<sequence>MRVTDRRTSEMAVYLVLTAAMALFGSAFAASKVLADTLPPEVAAALRFGCGALVLLVWLGATGRGFGLPARDWPRILVAGALGVFAFNWLFFWGLHQSPSVDGSILVPVLSPVLTTAVSALFLRDTVSPARITGLTVGVGGALLFLIGVGGPANGRRLIGDLAYVAGAGVWAAYTLLGRRILAGIDPLKATALTTSAGSLMLLLAAGPALASVAWSGLSAGIWLTIAYLGVFPTAIAYVAYFHGIRSIGPARTSIMMLLVPVFGASGSLIVLHESLTPVQYAGGALMLGGALLAVARDAFAAPARRPRRGREPIPLKRPLRR</sequence>
<keyword evidence="6 7" id="KW-0472">Membrane</keyword>
<dbReference type="PANTHER" id="PTHR32322:SF18">
    <property type="entry name" value="S-ADENOSYLMETHIONINE_S-ADENOSYLHOMOCYSTEINE TRANSPORTER"/>
    <property type="match status" value="1"/>
</dbReference>
<accession>A0A918DVI3</accession>
<dbReference type="SUPFAM" id="SSF103481">
    <property type="entry name" value="Multidrug resistance efflux transporter EmrE"/>
    <property type="match status" value="2"/>
</dbReference>
<evidence type="ECO:0000256" key="3">
    <source>
        <dbReference type="ARBA" id="ARBA00022475"/>
    </source>
</evidence>
<feature type="transmembrane region" description="Helical" evidence="7">
    <location>
        <begin position="73"/>
        <end position="93"/>
    </location>
</feature>
<feature type="domain" description="EamA" evidence="8">
    <location>
        <begin position="14"/>
        <end position="146"/>
    </location>
</feature>
<reference evidence="9" key="1">
    <citation type="journal article" date="2014" name="Int. J. Syst. Evol. Microbiol.">
        <title>Complete genome sequence of Corynebacterium casei LMG S-19264T (=DSM 44701T), isolated from a smear-ripened cheese.</title>
        <authorList>
            <consortium name="US DOE Joint Genome Institute (JGI-PGF)"/>
            <person name="Walter F."/>
            <person name="Albersmeier A."/>
            <person name="Kalinowski J."/>
            <person name="Ruckert C."/>
        </authorList>
    </citation>
    <scope>NUCLEOTIDE SEQUENCE</scope>
    <source>
        <strain evidence="9">CGMCC 4.7368</strain>
    </source>
</reference>
<comment type="subcellular location">
    <subcellularLocation>
        <location evidence="1">Cell membrane</location>
        <topology evidence="1">Multi-pass membrane protein</topology>
    </subcellularLocation>
</comment>
<dbReference type="GO" id="GO:0005886">
    <property type="term" value="C:plasma membrane"/>
    <property type="evidence" value="ECO:0007669"/>
    <property type="project" value="UniProtKB-SubCell"/>
</dbReference>
<keyword evidence="10" id="KW-1185">Reference proteome</keyword>
<proteinExistence type="inferred from homology"/>
<feature type="transmembrane region" description="Helical" evidence="7">
    <location>
        <begin position="105"/>
        <end position="123"/>
    </location>
</feature>
<evidence type="ECO:0000259" key="8">
    <source>
        <dbReference type="Pfam" id="PF00892"/>
    </source>
</evidence>
<evidence type="ECO:0000256" key="2">
    <source>
        <dbReference type="ARBA" id="ARBA00007362"/>
    </source>
</evidence>
<feature type="transmembrane region" description="Helical" evidence="7">
    <location>
        <begin position="254"/>
        <end position="273"/>
    </location>
</feature>
<dbReference type="AlphaFoldDB" id="A0A918DVI3"/>
<organism evidence="9 10">
    <name type="scientific">Nonomuraea cavernae</name>
    <dbReference type="NCBI Taxonomy" id="2045107"/>
    <lineage>
        <taxon>Bacteria</taxon>
        <taxon>Bacillati</taxon>
        <taxon>Actinomycetota</taxon>
        <taxon>Actinomycetes</taxon>
        <taxon>Streptosporangiales</taxon>
        <taxon>Streptosporangiaceae</taxon>
        <taxon>Nonomuraea</taxon>
    </lineage>
</organism>
<comment type="caution">
    <text evidence="9">The sequence shown here is derived from an EMBL/GenBank/DDBJ whole genome shotgun (WGS) entry which is preliminary data.</text>
</comment>
<dbReference type="PANTHER" id="PTHR32322">
    <property type="entry name" value="INNER MEMBRANE TRANSPORTER"/>
    <property type="match status" value="1"/>
</dbReference>
<feature type="transmembrane region" description="Helical" evidence="7">
    <location>
        <begin position="190"/>
        <end position="215"/>
    </location>
</feature>
<evidence type="ECO:0000256" key="6">
    <source>
        <dbReference type="ARBA" id="ARBA00023136"/>
    </source>
</evidence>
<feature type="transmembrane region" description="Helical" evidence="7">
    <location>
        <begin position="221"/>
        <end position="242"/>
    </location>
</feature>
<keyword evidence="3" id="KW-1003">Cell membrane</keyword>
<feature type="transmembrane region" description="Helical" evidence="7">
    <location>
        <begin position="279"/>
        <end position="300"/>
    </location>
</feature>
<dbReference type="InterPro" id="IPR037185">
    <property type="entry name" value="EmrE-like"/>
</dbReference>
<gene>
    <name evidence="9" type="ORF">GCM10012289_77620</name>
</gene>
<evidence type="ECO:0000313" key="9">
    <source>
        <dbReference type="EMBL" id="GGO83669.1"/>
    </source>
</evidence>
<feature type="transmembrane region" description="Helical" evidence="7">
    <location>
        <begin position="12"/>
        <end position="30"/>
    </location>
</feature>
<dbReference type="Pfam" id="PF00892">
    <property type="entry name" value="EamA"/>
    <property type="match status" value="2"/>
</dbReference>
<dbReference type="InterPro" id="IPR050638">
    <property type="entry name" value="AA-Vitamin_Transporters"/>
</dbReference>
<keyword evidence="5 7" id="KW-1133">Transmembrane helix</keyword>
<comment type="similarity">
    <text evidence="2">Belongs to the EamA transporter family.</text>
</comment>
<dbReference type="Proteomes" id="UP000646523">
    <property type="component" value="Unassembled WGS sequence"/>
</dbReference>
<evidence type="ECO:0000256" key="1">
    <source>
        <dbReference type="ARBA" id="ARBA00004651"/>
    </source>
</evidence>
<feature type="transmembrane region" description="Helical" evidence="7">
    <location>
        <begin position="135"/>
        <end position="153"/>
    </location>
</feature>
<protein>
    <recommendedName>
        <fullName evidence="8">EamA domain-containing protein</fullName>
    </recommendedName>
</protein>
<dbReference type="EMBL" id="BMNH01000057">
    <property type="protein sequence ID" value="GGO83669.1"/>
    <property type="molecule type" value="Genomic_DNA"/>
</dbReference>
<evidence type="ECO:0000313" key="10">
    <source>
        <dbReference type="Proteomes" id="UP000646523"/>
    </source>
</evidence>
<evidence type="ECO:0000256" key="5">
    <source>
        <dbReference type="ARBA" id="ARBA00022989"/>
    </source>
</evidence>
<evidence type="ECO:0000256" key="4">
    <source>
        <dbReference type="ARBA" id="ARBA00022692"/>
    </source>
</evidence>
<dbReference type="InterPro" id="IPR000620">
    <property type="entry name" value="EamA_dom"/>
</dbReference>
<dbReference type="RefSeq" id="WP_189129246.1">
    <property type="nucleotide sequence ID" value="NZ_BMNH01000057.1"/>
</dbReference>
<name>A0A918DVI3_9ACTN</name>
<evidence type="ECO:0000256" key="7">
    <source>
        <dbReference type="SAM" id="Phobius"/>
    </source>
</evidence>
<reference evidence="9" key="2">
    <citation type="submission" date="2020-09" db="EMBL/GenBank/DDBJ databases">
        <authorList>
            <person name="Sun Q."/>
            <person name="Zhou Y."/>
        </authorList>
    </citation>
    <scope>NUCLEOTIDE SEQUENCE</scope>
    <source>
        <strain evidence="9">CGMCC 4.7368</strain>
    </source>
</reference>
<keyword evidence="4 7" id="KW-0812">Transmembrane</keyword>
<feature type="transmembrane region" description="Helical" evidence="7">
    <location>
        <begin position="42"/>
        <end position="61"/>
    </location>
</feature>
<feature type="domain" description="EamA" evidence="8">
    <location>
        <begin position="159"/>
        <end position="295"/>
    </location>
</feature>
<feature type="transmembrane region" description="Helical" evidence="7">
    <location>
        <begin position="159"/>
        <end position="178"/>
    </location>
</feature>